<evidence type="ECO:0000256" key="1">
    <source>
        <dbReference type="SAM" id="MobiDB-lite"/>
    </source>
</evidence>
<reference evidence="2" key="1">
    <citation type="submission" date="2021-12" db="EMBL/GenBank/DDBJ databases">
        <authorList>
            <person name="King R."/>
        </authorList>
    </citation>
    <scope>NUCLEOTIDE SEQUENCE</scope>
</reference>
<dbReference type="EMBL" id="LR824011">
    <property type="protein sequence ID" value="CAH0626937.1"/>
    <property type="molecule type" value="Genomic_DNA"/>
</dbReference>
<sequence>MSPRKKKPKLTAQNTKNLKRESDLEDVSTIRAKVAKTEDDELKVKKKKNFIEACKQVTSRAYFDHNTRLLLLYLPSCLKSTVCKHHDHSNGDNLNQMPPHATESFMIEIKNNAWGEGLEVCQMCITPVQYLSADVLKGVVEIMLNAHEDDFSEHSVPDIIDKCQQILSQNFSTHPPCLVKPLRNCYKKFLTSPMDLKEKTFTNRTQYECNKGIVKYCMNRLEYEISKESIDGPLVDKNENIPMEMQQTVRGMHWQKERFEIFELLDRTERIERLMAVLESVIELLQFDLAIWNSRYTSNLGNHIMRSHKPLMAFVLWADHKLLTGGVTGICRQILRLFAYMIHLEYPDSMLRIITMWLNTMVQTFYICETDSNVDYPNVAKYSLVFGKEFYKIISDMPHNSIIRIIERIEPSYMQHILGILHVKRLLPTDNDCIISVLINFVNNSQWEKYPEDNNQIILSENLFPKPKKIKKVLNYLLKQCIGWTLESTTEHKNYAKIDLESLQNESEPSINHIVHTIFITLRAYLDTYDINSVQETWDKLNEQTLSHASQVQSEHELSSYTVTEHLVKKYRNMLKNVNELHSAFENLKSRGEPPEVLSVFKNSGLL</sequence>
<accession>A0A9P0C2V7</accession>
<organism evidence="2 3">
    <name type="scientific">Chrysodeixis includens</name>
    <name type="common">Soybean looper</name>
    <name type="synonym">Pseudoplusia includens</name>
    <dbReference type="NCBI Taxonomy" id="689277"/>
    <lineage>
        <taxon>Eukaryota</taxon>
        <taxon>Metazoa</taxon>
        <taxon>Ecdysozoa</taxon>
        <taxon>Arthropoda</taxon>
        <taxon>Hexapoda</taxon>
        <taxon>Insecta</taxon>
        <taxon>Pterygota</taxon>
        <taxon>Neoptera</taxon>
        <taxon>Endopterygota</taxon>
        <taxon>Lepidoptera</taxon>
        <taxon>Glossata</taxon>
        <taxon>Ditrysia</taxon>
        <taxon>Noctuoidea</taxon>
        <taxon>Noctuidae</taxon>
        <taxon>Plusiinae</taxon>
        <taxon>Chrysodeixis</taxon>
    </lineage>
</organism>
<keyword evidence="3" id="KW-1185">Reference proteome</keyword>
<dbReference type="Proteomes" id="UP001154114">
    <property type="component" value="Chromosome 8"/>
</dbReference>
<evidence type="ECO:0000313" key="2">
    <source>
        <dbReference type="EMBL" id="CAH0626937.1"/>
    </source>
</evidence>
<gene>
    <name evidence="2" type="ORF">CINC_LOCUS12416</name>
</gene>
<name>A0A9P0C2V7_CHRIL</name>
<protein>
    <submittedName>
        <fullName evidence="2">Uncharacterized protein</fullName>
    </submittedName>
</protein>
<proteinExistence type="predicted"/>
<evidence type="ECO:0000313" key="3">
    <source>
        <dbReference type="Proteomes" id="UP001154114"/>
    </source>
</evidence>
<feature type="region of interest" description="Disordered" evidence="1">
    <location>
        <begin position="1"/>
        <end position="23"/>
    </location>
</feature>
<dbReference type="AlphaFoldDB" id="A0A9P0C2V7"/>
<dbReference type="OrthoDB" id="7454303at2759"/>